<protein>
    <submittedName>
        <fullName evidence="1">Restriction endonuclease, SacI family</fullName>
    </submittedName>
</protein>
<dbReference type="Proteomes" id="UP000779900">
    <property type="component" value="Unassembled WGS sequence"/>
</dbReference>
<gene>
    <name evidence="1" type="ORF">FJY68_08685</name>
</gene>
<keyword evidence="1" id="KW-0540">Nuclease</keyword>
<evidence type="ECO:0000313" key="1">
    <source>
        <dbReference type="EMBL" id="MBM3331907.1"/>
    </source>
</evidence>
<proteinExistence type="predicted"/>
<dbReference type="AlphaFoldDB" id="A0A937XEW9"/>
<reference evidence="1" key="1">
    <citation type="submission" date="2019-03" db="EMBL/GenBank/DDBJ databases">
        <title>Lake Tanganyika Metagenome-Assembled Genomes (MAGs).</title>
        <authorList>
            <person name="Tran P."/>
        </authorList>
    </citation>
    <scope>NUCLEOTIDE SEQUENCE</scope>
    <source>
        <strain evidence="1">K_DeepCast_150m_m2_040</strain>
    </source>
</reference>
<dbReference type="GO" id="GO:0004519">
    <property type="term" value="F:endonuclease activity"/>
    <property type="evidence" value="ECO:0007669"/>
    <property type="project" value="UniProtKB-KW"/>
</dbReference>
<keyword evidence="1" id="KW-0378">Hydrolase</keyword>
<evidence type="ECO:0000313" key="2">
    <source>
        <dbReference type="Proteomes" id="UP000779900"/>
    </source>
</evidence>
<dbReference type="EMBL" id="VGIR01000050">
    <property type="protein sequence ID" value="MBM3331907.1"/>
    <property type="molecule type" value="Genomic_DNA"/>
</dbReference>
<organism evidence="1 2">
    <name type="scientific">candidate division WOR-3 bacterium</name>
    <dbReference type="NCBI Taxonomy" id="2052148"/>
    <lineage>
        <taxon>Bacteria</taxon>
        <taxon>Bacteria division WOR-3</taxon>
    </lineage>
</organism>
<dbReference type="Pfam" id="PF09566">
    <property type="entry name" value="RE_SacI"/>
    <property type="match status" value="1"/>
</dbReference>
<name>A0A937XEW9_UNCW3</name>
<dbReference type="InterPro" id="IPR019066">
    <property type="entry name" value="Restrct_endonuc_II_SacI"/>
</dbReference>
<comment type="caution">
    <text evidence="1">The sequence shown here is derived from an EMBL/GenBank/DDBJ whole genome shotgun (WGS) entry which is preliminary data.</text>
</comment>
<keyword evidence="1" id="KW-0255">Endonuclease</keyword>
<accession>A0A937XEW9</accession>
<sequence length="361" mass="40741">MAIDYAKARRLLDAALPKAEAALLQKSPPDIGDDIKADFDVVFSSKTQSYREVLLGCTLARALDRSIDITLPYVAHGEHAFNGRTLDKEVVNSFLHDNRMPSSTGPYLNVFRRQVRFDSNTRAGLKDKSGYDVLLRLMKTLVAISDKKGVLDFLVYQVYRFGLLREEADVPVSRVHRVSLEQYKTLIYDMMDTPSEGRFPVFLVAAAFEAIKEYLNLDWEISVQGINVADSQSGAWGDIAVRSGDRVVLAAEVTERQVDRNRVVTTFNTKIASTGLEDYLFFVSSERLAEDAKLQAQRYFSQGHDVNFLEIRQWIYMVLATIGSRGRQAYGKFLLAHIEAESTPSTLKVRWNDILARLLSP</sequence>